<dbReference type="InterPro" id="IPR002194">
    <property type="entry name" value="Chaperonin_TCP-1_CS"/>
</dbReference>
<reference evidence="7 8" key="1">
    <citation type="submission" date="2018-04" db="EMBL/GenBank/DDBJ databases">
        <title>Halococcoides cellulosivorans gen. nov., sp. nov., an extremely halophilic cellulose-utilizing haloarchaeon from hypersaline lakes.</title>
        <authorList>
            <person name="Sorokin D.Y."/>
            <person name="Toshchakov S.V."/>
            <person name="Samarov N.I."/>
            <person name="Korzhenkov A."/>
            <person name="Kublanov I.V."/>
        </authorList>
    </citation>
    <scope>NUCLEOTIDE SEQUENCE [LARGE SCALE GENOMIC DNA]</scope>
    <source>
        <strain evidence="7 8">HArcel1</strain>
    </source>
</reference>
<dbReference type="GO" id="GO:0051082">
    <property type="term" value="F:unfolded protein binding"/>
    <property type="evidence" value="ECO:0007669"/>
    <property type="project" value="InterPro"/>
</dbReference>
<evidence type="ECO:0000313" key="8">
    <source>
        <dbReference type="Proteomes" id="UP000244727"/>
    </source>
</evidence>
<keyword evidence="4 5" id="KW-0143">Chaperone</keyword>
<dbReference type="Gene3D" id="1.10.560.10">
    <property type="entry name" value="GroEL-like equatorial domain"/>
    <property type="match status" value="1"/>
</dbReference>
<feature type="region of interest" description="Disordered" evidence="6">
    <location>
        <begin position="9"/>
        <end position="28"/>
    </location>
</feature>
<dbReference type="InterPro" id="IPR027410">
    <property type="entry name" value="TCP-1-like_intermed_sf"/>
</dbReference>
<dbReference type="KEGG" id="harc:HARCEL1_11085"/>
<dbReference type="InterPro" id="IPR027409">
    <property type="entry name" value="GroEL-like_apical_dom_sf"/>
</dbReference>
<dbReference type="PRINTS" id="PR00304">
    <property type="entry name" value="TCOMPLEXTCP1"/>
</dbReference>
<dbReference type="Gene3D" id="3.50.7.10">
    <property type="entry name" value="GroEL"/>
    <property type="match status" value="1"/>
</dbReference>
<dbReference type="Pfam" id="PF00118">
    <property type="entry name" value="Cpn60_TCP1"/>
    <property type="match status" value="1"/>
</dbReference>
<dbReference type="GO" id="GO:0016887">
    <property type="term" value="F:ATP hydrolysis activity"/>
    <property type="evidence" value="ECO:0007669"/>
    <property type="project" value="InterPro"/>
</dbReference>
<comment type="similarity">
    <text evidence="1 5">Belongs to the TCP-1 chaperonin family.</text>
</comment>
<keyword evidence="8" id="KW-1185">Reference proteome</keyword>
<dbReference type="InterPro" id="IPR002423">
    <property type="entry name" value="Cpn60/GroEL/TCP-1"/>
</dbReference>
<evidence type="ECO:0000256" key="2">
    <source>
        <dbReference type="ARBA" id="ARBA00022741"/>
    </source>
</evidence>
<dbReference type="PROSITE" id="PS00995">
    <property type="entry name" value="TCP1_3"/>
    <property type="match status" value="1"/>
</dbReference>
<proteinExistence type="inferred from homology"/>
<dbReference type="GO" id="GO:0005524">
    <property type="term" value="F:ATP binding"/>
    <property type="evidence" value="ECO:0007669"/>
    <property type="project" value="UniProtKB-KW"/>
</dbReference>
<evidence type="ECO:0000256" key="4">
    <source>
        <dbReference type="ARBA" id="ARBA00023186"/>
    </source>
</evidence>
<dbReference type="Gene3D" id="3.30.260.10">
    <property type="entry name" value="TCP-1-like chaperonin intermediate domain"/>
    <property type="match status" value="1"/>
</dbReference>
<dbReference type="PROSITE" id="PS00751">
    <property type="entry name" value="TCP1_2"/>
    <property type="match status" value="1"/>
</dbReference>
<evidence type="ECO:0000256" key="5">
    <source>
        <dbReference type="RuleBase" id="RU004187"/>
    </source>
</evidence>
<dbReference type="PANTHER" id="PTHR11353">
    <property type="entry name" value="CHAPERONIN"/>
    <property type="match status" value="1"/>
</dbReference>
<dbReference type="SUPFAM" id="SSF52029">
    <property type="entry name" value="GroEL apical domain-like"/>
    <property type="match status" value="1"/>
</dbReference>
<dbReference type="InterPro" id="IPR054827">
    <property type="entry name" value="thermosome_alpha"/>
</dbReference>
<organism evidence="7 8">
    <name type="scientific">Halococcoides cellulosivorans</name>
    <dbReference type="NCBI Taxonomy" id="1679096"/>
    <lineage>
        <taxon>Archaea</taxon>
        <taxon>Methanobacteriati</taxon>
        <taxon>Methanobacteriota</taxon>
        <taxon>Stenosarchaea group</taxon>
        <taxon>Halobacteria</taxon>
        <taxon>Halobacteriales</taxon>
        <taxon>Haloarculaceae</taxon>
        <taxon>Halococcoides</taxon>
    </lineage>
</organism>
<dbReference type="GeneID" id="36513058"/>
<gene>
    <name evidence="7" type="ORF">HARCEL1_11085</name>
</gene>
<sequence length="518" mass="54058">MGGQPLFVLNEDSERTHGKDAQSSNISAGKAVSETVRTTLGPRGMDKMLVSDDGEVVITNDGATILEEMDIEHPAAQMIVEVAHTQEDDVGDGTTTASVLAGELLSKAEDLLDDEVHPTSIVEGYYDAADLAHEAVDDVVISGDLSDEQLIQVTKSSMTGKGTGDIEAGPLAETAVEAVRHVDQYGGGRDDIDIEGKVGGASSNTELIEGVLIEEDPAHENMPTSIDDATIAIVDDEINLAESEIDASYDVTSVDQFDAALESEQDELDSYVEAIDEAGVDVLVAGRKVADRVQVGLARAGILALQNVKDQDMASIHRSTGASRVSSVSELESDDLGTADSVHVEGPKGDEVVFFEGGSGSESVTLYARGGTEHVVDELVRALSDAVDVALAAIQSGNVVPGAGATEITVSDYLRAEAASIDGRKQLAVEAFADAIDVIPRTLAENTGMDSIDALVELRAANEEGDTVGIISEGQTGVIDDPADYGILDPAAVKHEAIDSATEASTMIVRIDDVISAN</sequence>
<keyword evidence="3 5" id="KW-0067">ATP-binding</keyword>
<dbReference type="InterPro" id="IPR027413">
    <property type="entry name" value="GROEL-like_equatorial_sf"/>
</dbReference>
<evidence type="ECO:0000313" key="7">
    <source>
        <dbReference type="EMBL" id="AWB28208.1"/>
    </source>
</evidence>
<dbReference type="NCBIfam" id="NF041083">
    <property type="entry name" value="thermosome_beta"/>
    <property type="match status" value="1"/>
</dbReference>
<dbReference type="EMBL" id="CP028858">
    <property type="protein sequence ID" value="AWB28208.1"/>
    <property type="molecule type" value="Genomic_DNA"/>
</dbReference>
<keyword evidence="2 5" id="KW-0547">Nucleotide-binding</keyword>
<evidence type="ECO:0000256" key="6">
    <source>
        <dbReference type="SAM" id="MobiDB-lite"/>
    </source>
</evidence>
<dbReference type="InterPro" id="IPR053374">
    <property type="entry name" value="TCP-1_chaperonin"/>
</dbReference>
<dbReference type="Proteomes" id="UP000244727">
    <property type="component" value="Chromosome"/>
</dbReference>
<accession>A0A2R4X332</accession>
<dbReference type="PROSITE" id="PS00750">
    <property type="entry name" value="TCP1_1"/>
    <property type="match status" value="1"/>
</dbReference>
<dbReference type="AlphaFoldDB" id="A0A2R4X332"/>
<evidence type="ECO:0000256" key="3">
    <source>
        <dbReference type="ARBA" id="ARBA00022840"/>
    </source>
</evidence>
<dbReference type="SUPFAM" id="SSF54849">
    <property type="entry name" value="GroEL-intermediate domain like"/>
    <property type="match status" value="1"/>
</dbReference>
<name>A0A2R4X332_9EURY</name>
<dbReference type="RefSeq" id="WP_108383524.1">
    <property type="nucleotide sequence ID" value="NZ_CP028858.1"/>
</dbReference>
<dbReference type="GO" id="GO:0140662">
    <property type="term" value="F:ATP-dependent protein folding chaperone"/>
    <property type="evidence" value="ECO:0007669"/>
    <property type="project" value="InterPro"/>
</dbReference>
<dbReference type="InterPro" id="IPR017998">
    <property type="entry name" value="Chaperone_TCP-1"/>
</dbReference>
<dbReference type="SUPFAM" id="SSF48592">
    <property type="entry name" value="GroEL equatorial domain-like"/>
    <property type="match status" value="1"/>
</dbReference>
<protein>
    <submittedName>
        <fullName evidence="7">Thermosome subunit</fullName>
    </submittedName>
</protein>
<dbReference type="NCBIfam" id="NF041082">
    <property type="entry name" value="thermosome_alpha"/>
    <property type="match status" value="1"/>
</dbReference>
<evidence type="ECO:0000256" key="1">
    <source>
        <dbReference type="ARBA" id="ARBA00008020"/>
    </source>
</evidence>